<sequence>MAFVTKEIIQCLKNIPLIIGSALDEEPSCTHKNKQRNMRLTQVEEYFLVKASSLFCRAEIISQLMLAEHLRSTLPR</sequence>
<dbReference type="EMBL" id="CM037614">
    <property type="protein sequence ID" value="KAH8016295.1"/>
    <property type="molecule type" value="Genomic_DNA"/>
</dbReference>
<comment type="caution">
    <text evidence="1">The sequence shown here is derived from an EMBL/GenBank/DDBJ whole genome shotgun (WGS) entry which is preliminary data.</text>
</comment>
<reference evidence="1" key="1">
    <citation type="submission" date="2021-08" db="EMBL/GenBank/DDBJ databases">
        <title>The first chromosome-level gecko genome reveals the dynamic sex chromosomes of Neotropical dwarf geckos (Sphaerodactylidae: Sphaerodactylus).</title>
        <authorList>
            <person name="Pinto B.J."/>
            <person name="Keating S.E."/>
            <person name="Gamble T."/>
        </authorList>
    </citation>
    <scope>NUCLEOTIDE SEQUENCE</scope>
    <source>
        <strain evidence="1">TG3544</strain>
    </source>
</reference>
<evidence type="ECO:0000313" key="2">
    <source>
        <dbReference type="Proteomes" id="UP000827872"/>
    </source>
</evidence>
<gene>
    <name evidence="1" type="ORF">K3G42_016218</name>
</gene>
<keyword evidence="2" id="KW-1185">Reference proteome</keyword>
<name>A0ACB8G940_9SAUR</name>
<accession>A0ACB8G940</accession>
<protein>
    <submittedName>
        <fullName evidence="1">Uncharacterized protein</fullName>
    </submittedName>
</protein>
<dbReference type="Proteomes" id="UP000827872">
    <property type="component" value="Linkage Group LG01"/>
</dbReference>
<evidence type="ECO:0000313" key="1">
    <source>
        <dbReference type="EMBL" id="KAH8016295.1"/>
    </source>
</evidence>
<organism evidence="1 2">
    <name type="scientific">Sphaerodactylus townsendi</name>
    <dbReference type="NCBI Taxonomy" id="933632"/>
    <lineage>
        <taxon>Eukaryota</taxon>
        <taxon>Metazoa</taxon>
        <taxon>Chordata</taxon>
        <taxon>Craniata</taxon>
        <taxon>Vertebrata</taxon>
        <taxon>Euteleostomi</taxon>
        <taxon>Lepidosauria</taxon>
        <taxon>Squamata</taxon>
        <taxon>Bifurcata</taxon>
        <taxon>Gekkota</taxon>
        <taxon>Sphaerodactylidae</taxon>
        <taxon>Sphaerodactylus</taxon>
    </lineage>
</organism>
<proteinExistence type="predicted"/>